<organism evidence="1 2">
    <name type="scientific">Vibrio ulleungensis</name>
    <dbReference type="NCBI Taxonomy" id="2807619"/>
    <lineage>
        <taxon>Bacteria</taxon>
        <taxon>Pseudomonadati</taxon>
        <taxon>Pseudomonadota</taxon>
        <taxon>Gammaproteobacteria</taxon>
        <taxon>Vibrionales</taxon>
        <taxon>Vibrionaceae</taxon>
        <taxon>Vibrio</taxon>
    </lineage>
</organism>
<keyword evidence="2" id="KW-1185">Reference proteome</keyword>
<reference evidence="1 2" key="1">
    <citation type="submission" date="2021-02" db="EMBL/GenBank/DDBJ databases">
        <authorList>
            <person name="Park J.-S."/>
        </authorList>
    </citation>
    <scope>NUCLEOTIDE SEQUENCE [LARGE SCALE GENOMIC DNA]</scope>
    <source>
        <strain evidence="1 2">188UL20-2</strain>
    </source>
</reference>
<dbReference type="PROSITE" id="PS51257">
    <property type="entry name" value="PROKAR_LIPOPROTEIN"/>
    <property type="match status" value="1"/>
</dbReference>
<sequence length="230" mass="26234">MRFAVVLISIVFLCGCIVEKQHVQLIDIDVYQSQEKNLALVKELLGYDSSYLISNIEGLSSSNFDAVEIGYDYSLNSSRVSYTVTYSTQSDREIDIPTLKTNFKEFVIRMANFHVDNQKVVTTVSSLVEPIIVGVFLNRNLSDDVVKVVEMKEGIYEASDDIESQLGNYLSNEYLGTHHYINYQGYSWLMVNNYVARFEGGTVILSFGFYESDGAWKVVMFNYYQQSIPE</sequence>
<name>A0ABS2HK51_9VIBR</name>
<dbReference type="RefSeq" id="WP_205158142.1">
    <property type="nucleotide sequence ID" value="NZ_JAFEUM010000003.1"/>
</dbReference>
<evidence type="ECO:0000313" key="1">
    <source>
        <dbReference type="EMBL" id="MBM7036563.1"/>
    </source>
</evidence>
<proteinExistence type="predicted"/>
<comment type="caution">
    <text evidence="1">The sequence shown here is derived from an EMBL/GenBank/DDBJ whole genome shotgun (WGS) entry which is preliminary data.</text>
</comment>
<evidence type="ECO:0000313" key="2">
    <source>
        <dbReference type="Proteomes" id="UP000809621"/>
    </source>
</evidence>
<protein>
    <recommendedName>
        <fullName evidence="3">Lipoprotein</fullName>
    </recommendedName>
</protein>
<evidence type="ECO:0008006" key="3">
    <source>
        <dbReference type="Google" id="ProtNLM"/>
    </source>
</evidence>
<gene>
    <name evidence="1" type="ORF">JQC93_09100</name>
</gene>
<accession>A0ABS2HK51</accession>
<dbReference type="Proteomes" id="UP000809621">
    <property type="component" value="Unassembled WGS sequence"/>
</dbReference>
<dbReference type="EMBL" id="JAFEUM010000003">
    <property type="protein sequence ID" value="MBM7036563.1"/>
    <property type="molecule type" value="Genomic_DNA"/>
</dbReference>